<dbReference type="Pfam" id="PF10604">
    <property type="entry name" value="Polyketide_cyc2"/>
    <property type="match status" value="1"/>
</dbReference>
<feature type="compositionally biased region" description="Low complexity" evidence="1">
    <location>
        <begin position="55"/>
        <end position="65"/>
    </location>
</feature>
<sequence length="208" mass="23490">MPQVRVHVTMPLPAEEVFSFLADARNLPRWHSGVLEVLPPPVPCAPGGDRDHGSGAADRACTDAAAADPDPGDIWLYRFPGRHRHHRLERCVCRPCERVGFLGQRMWTPLGTQVPRYDFRLGPHRTGCRVEVQVTSWLTGGLLLFWPVVTMAWRRDLPDDVQRLYELLTGSTDSADIGLEPADGRITRQPRRFPPLPRRRFRLPAAHG</sequence>
<dbReference type="EMBL" id="FOLM01000003">
    <property type="protein sequence ID" value="SFC43429.1"/>
    <property type="molecule type" value="Genomic_DNA"/>
</dbReference>
<dbReference type="InterPro" id="IPR019587">
    <property type="entry name" value="Polyketide_cyclase/dehydratase"/>
</dbReference>
<dbReference type="Proteomes" id="UP000199207">
    <property type="component" value="Unassembled WGS sequence"/>
</dbReference>
<evidence type="ECO:0000313" key="3">
    <source>
        <dbReference type="Proteomes" id="UP000199207"/>
    </source>
</evidence>
<dbReference type="SUPFAM" id="SSF55961">
    <property type="entry name" value="Bet v1-like"/>
    <property type="match status" value="1"/>
</dbReference>
<dbReference type="InterPro" id="IPR023393">
    <property type="entry name" value="START-like_dom_sf"/>
</dbReference>
<protein>
    <submittedName>
        <fullName evidence="2">Polyketide cyclase / dehydrase and lipid transport</fullName>
    </submittedName>
</protein>
<reference evidence="2 3" key="1">
    <citation type="submission" date="2016-10" db="EMBL/GenBank/DDBJ databases">
        <authorList>
            <person name="de Groot N.N."/>
        </authorList>
    </citation>
    <scope>NUCLEOTIDE SEQUENCE [LARGE SCALE GENOMIC DNA]</scope>
    <source>
        <strain evidence="2 3">CGMCC 4.5739</strain>
    </source>
</reference>
<keyword evidence="3" id="KW-1185">Reference proteome</keyword>
<evidence type="ECO:0000313" key="2">
    <source>
        <dbReference type="EMBL" id="SFC43429.1"/>
    </source>
</evidence>
<gene>
    <name evidence="2" type="ORF">SAMN05421773_103286</name>
</gene>
<dbReference type="RefSeq" id="WP_093838106.1">
    <property type="nucleotide sequence ID" value="NZ_FOLM01000003.1"/>
</dbReference>
<accession>A0A1I1J480</accession>
<organism evidence="2 3">
    <name type="scientific">Streptomyces aidingensis</name>
    <dbReference type="NCBI Taxonomy" id="910347"/>
    <lineage>
        <taxon>Bacteria</taxon>
        <taxon>Bacillati</taxon>
        <taxon>Actinomycetota</taxon>
        <taxon>Actinomycetes</taxon>
        <taxon>Kitasatosporales</taxon>
        <taxon>Streptomycetaceae</taxon>
        <taxon>Streptomyces</taxon>
    </lineage>
</organism>
<evidence type="ECO:0000256" key="1">
    <source>
        <dbReference type="SAM" id="MobiDB-lite"/>
    </source>
</evidence>
<proteinExistence type="predicted"/>
<dbReference type="OrthoDB" id="3786259at2"/>
<feature type="region of interest" description="Disordered" evidence="1">
    <location>
        <begin position="46"/>
        <end position="65"/>
    </location>
</feature>
<dbReference type="Gene3D" id="3.30.530.20">
    <property type="match status" value="1"/>
</dbReference>
<dbReference type="AlphaFoldDB" id="A0A1I1J480"/>
<name>A0A1I1J480_9ACTN</name>